<dbReference type="SUPFAM" id="SSF90229">
    <property type="entry name" value="CCCH zinc finger"/>
    <property type="match status" value="1"/>
</dbReference>
<keyword evidence="7" id="KW-1185">Reference proteome</keyword>
<evidence type="ECO:0000256" key="1">
    <source>
        <dbReference type="ARBA" id="ARBA00022723"/>
    </source>
</evidence>
<evidence type="ECO:0000256" key="3">
    <source>
        <dbReference type="ARBA" id="ARBA00022833"/>
    </source>
</evidence>
<dbReference type="Gene3D" id="4.10.1000.10">
    <property type="entry name" value="Zinc finger, CCCH-type"/>
    <property type="match status" value="2"/>
</dbReference>
<dbReference type="PANTHER" id="PTHR46156">
    <property type="entry name" value="CCCH ZINGC FINGER"/>
    <property type="match status" value="1"/>
</dbReference>
<feature type="zinc finger region" description="C3H1-type" evidence="4">
    <location>
        <begin position="46"/>
        <end position="72"/>
    </location>
</feature>
<proteinExistence type="predicted"/>
<feature type="zinc finger region" description="C3H1-type" evidence="4">
    <location>
        <begin position="79"/>
        <end position="107"/>
    </location>
</feature>
<accession>G3AI18</accession>
<evidence type="ECO:0000256" key="2">
    <source>
        <dbReference type="ARBA" id="ARBA00022771"/>
    </source>
</evidence>
<evidence type="ECO:0000259" key="5">
    <source>
        <dbReference type="PROSITE" id="PS50103"/>
    </source>
</evidence>
<dbReference type="KEGG" id="spaa:SPAPADRAFT_54484"/>
<dbReference type="OMA" id="NYEIWTC"/>
<dbReference type="GeneID" id="18871867"/>
<feature type="zinc finger region" description="C3H1-type" evidence="4">
    <location>
        <begin position="1"/>
        <end position="20"/>
    </location>
</feature>
<feature type="domain" description="C3H1-type" evidence="5">
    <location>
        <begin position="46"/>
        <end position="72"/>
    </location>
</feature>
<keyword evidence="3 4" id="KW-0862">Zinc</keyword>
<feature type="domain" description="C3H1-type" evidence="5">
    <location>
        <begin position="79"/>
        <end position="107"/>
    </location>
</feature>
<evidence type="ECO:0000256" key="4">
    <source>
        <dbReference type="PROSITE-ProRule" id="PRU00723"/>
    </source>
</evidence>
<organism evidence="7">
    <name type="scientific">Spathaspora passalidarum (strain NRRL Y-27907 / 11-Y1)</name>
    <dbReference type="NCBI Taxonomy" id="619300"/>
    <lineage>
        <taxon>Eukaryota</taxon>
        <taxon>Fungi</taxon>
        <taxon>Dikarya</taxon>
        <taxon>Ascomycota</taxon>
        <taxon>Saccharomycotina</taxon>
        <taxon>Pichiomycetes</taxon>
        <taxon>Debaryomycetaceae</taxon>
        <taxon>Spathaspora</taxon>
    </lineage>
</organism>
<dbReference type="HOGENOM" id="CLU_1175265_0_0_1"/>
<gene>
    <name evidence="6" type="ORF">SPAPADRAFT_54484</name>
</gene>
<dbReference type="OrthoDB" id="410307at2759"/>
<protein>
    <recommendedName>
        <fullName evidence="5">C3H1-type domain-containing protein</fullName>
    </recommendedName>
</protein>
<keyword evidence="2 4" id="KW-0863">Zinc-finger</keyword>
<dbReference type="Proteomes" id="UP000000709">
    <property type="component" value="Unassembled WGS sequence"/>
</dbReference>
<dbReference type="GO" id="GO:0008270">
    <property type="term" value="F:zinc ion binding"/>
    <property type="evidence" value="ECO:0007669"/>
    <property type="project" value="UniProtKB-KW"/>
</dbReference>
<reference evidence="6 7" key="1">
    <citation type="journal article" date="2011" name="Proc. Natl. Acad. Sci. U.S.A.">
        <title>Comparative genomics of xylose-fermenting fungi for enhanced biofuel production.</title>
        <authorList>
            <person name="Wohlbach D.J."/>
            <person name="Kuo A."/>
            <person name="Sato T.K."/>
            <person name="Potts K.M."/>
            <person name="Salamov A.A."/>
            <person name="LaButti K.M."/>
            <person name="Sun H."/>
            <person name="Clum A."/>
            <person name="Pangilinan J.L."/>
            <person name="Lindquist E.A."/>
            <person name="Lucas S."/>
            <person name="Lapidus A."/>
            <person name="Jin M."/>
            <person name="Gunawan C."/>
            <person name="Balan V."/>
            <person name="Dale B.E."/>
            <person name="Jeffries T.W."/>
            <person name="Zinkel R."/>
            <person name="Barry K.W."/>
            <person name="Grigoriev I.V."/>
            <person name="Gasch A.P."/>
        </authorList>
    </citation>
    <scope>NUCLEOTIDE SEQUENCE [LARGE SCALE GENOMIC DNA]</scope>
    <source>
        <strain evidence="7">NRRL Y-27907 / 11-Y1</strain>
    </source>
</reference>
<dbReference type="InParanoid" id="G3AI18"/>
<dbReference type="PROSITE" id="PS50103">
    <property type="entry name" value="ZF_C3H1"/>
    <property type="match status" value="3"/>
</dbReference>
<dbReference type="RefSeq" id="XP_007373916.1">
    <property type="nucleotide sequence ID" value="XM_007373854.1"/>
</dbReference>
<dbReference type="Pfam" id="PF00642">
    <property type="entry name" value="zf-CCCH"/>
    <property type="match status" value="1"/>
</dbReference>
<feature type="domain" description="C3H1-type" evidence="5">
    <location>
        <begin position="1"/>
        <end position="20"/>
    </location>
</feature>
<sequence length="232" mass="27190">MVNLGFCQKGSTCKYIHDKNKIKICPLFLSGKCFNRNCLLSHSCNDNNTAMCRYFLEYKCHNSNCKYRHMKPPHYDDPNYEIWTCRPFAIGGWCPRGKRCPFLHLPNCPDFEENGYCSRKQECPFNHQVTLRTQEQISTRSNKYIREEVEVETQKDDKPEKIIISSYTVDPEVLFINDTTSNYQYYIDNTAQELRSKEDAPSSEFLIEISDTESEFSLDEDQLEGNDDYVSI</sequence>
<dbReference type="PANTHER" id="PTHR46156:SF1">
    <property type="entry name" value="ZINC FINGER CCCH DOMAIN-CONTAINING PROTEIN 3"/>
    <property type="match status" value="1"/>
</dbReference>
<dbReference type="STRING" id="619300.G3AI18"/>
<dbReference type="SMART" id="SM00356">
    <property type="entry name" value="ZnF_C3H1"/>
    <property type="match status" value="4"/>
</dbReference>
<evidence type="ECO:0000313" key="7">
    <source>
        <dbReference type="Proteomes" id="UP000000709"/>
    </source>
</evidence>
<keyword evidence="1 4" id="KW-0479">Metal-binding</keyword>
<dbReference type="InterPro" id="IPR000571">
    <property type="entry name" value="Znf_CCCH"/>
</dbReference>
<name>G3AI18_SPAPN</name>
<dbReference type="EMBL" id="GL996500">
    <property type="protein sequence ID" value="EGW34332.1"/>
    <property type="molecule type" value="Genomic_DNA"/>
</dbReference>
<dbReference type="InterPro" id="IPR036855">
    <property type="entry name" value="Znf_CCCH_sf"/>
</dbReference>
<dbReference type="eggNOG" id="KOG1492">
    <property type="taxonomic scope" value="Eukaryota"/>
</dbReference>
<evidence type="ECO:0000313" key="6">
    <source>
        <dbReference type="EMBL" id="EGW34332.1"/>
    </source>
</evidence>
<dbReference type="AlphaFoldDB" id="G3AI18"/>